<comment type="similarity">
    <text evidence="1">Belongs to the universal stress protein A family.</text>
</comment>
<feature type="domain" description="UspA" evidence="2">
    <location>
        <begin position="1"/>
        <end position="142"/>
    </location>
</feature>
<evidence type="ECO:0000256" key="1">
    <source>
        <dbReference type="ARBA" id="ARBA00008791"/>
    </source>
</evidence>
<dbReference type="InterPro" id="IPR006016">
    <property type="entry name" value="UspA"/>
</dbReference>
<organism evidence="3 4">
    <name type="scientific">Halostagnicola kamekurae</name>
    <dbReference type="NCBI Taxonomy" id="619731"/>
    <lineage>
        <taxon>Archaea</taxon>
        <taxon>Methanobacteriati</taxon>
        <taxon>Methanobacteriota</taxon>
        <taxon>Stenosarchaea group</taxon>
        <taxon>Halobacteria</taxon>
        <taxon>Halobacteriales</taxon>
        <taxon>Natrialbaceae</taxon>
        <taxon>Halostagnicola</taxon>
    </lineage>
</organism>
<dbReference type="CDD" id="cd00293">
    <property type="entry name" value="USP-like"/>
    <property type="match status" value="1"/>
</dbReference>
<dbReference type="RefSeq" id="WP_092905687.1">
    <property type="nucleotide sequence ID" value="NZ_FOZS01000003.1"/>
</dbReference>
<accession>A0A1I6TEH9</accession>
<dbReference type="SUPFAM" id="SSF52402">
    <property type="entry name" value="Adenine nucleotide alpha hydrolases-like"/>
    <property type="match status" value="1"/>
</dbReference>
<evidence type="ECO:0000313" key="3">
    <source>
        <dbReference type="EMBL" id="SFS87586.1"/>
    </source>
</evidence>
<reference evidence="4" key="1">
    <citation type="submission" date="2016-10" db="EMBL/GenBank/DDBJ databases">
        <authorList>
            <person name="Varghese N."/>
            <person name="Submissions S."/>
        </authorList>
    </citation>
    <scope>NUCLEOTIDE SEQUENCE [LARGE SCALE GENOMIC DNA]</scope>
    <source>
        <strain evidence="4">DSM 22427</strain>
    </source>
</reference>
<gene>
    <name evidence="3" type="ORF">SAMN04488556_3048</name>
</gene>
<dbReference type="PANTHER" id="PTHR46268:SF24">
    <property type="entry name" value="UNIVERSAL STRESS PROTEIN"/>
    <property type="match status" value="1"/>
</dbReference>
<dbReference type="InterPro" id="IPR014729">
    <property type="entry name" value="Rossmann-like_a/b/a_fold"/>
</dbReference>
<dbReference type="OrthoDB" id="105697at2157"/>
<dbReference type="PANTHER" id="PTHR46268">
    <property type="entry name" value="STRESS RESPONSE PROTEIN NHAX"/>
    <property type="match status" value="1"/>
</dbReference>
<dbReference type="Pfam" id="PF00582">
    <property type="entry name" value="Usp"/>
    <property type="match status" value="1"/>
</dbReference>
<dbReference type="Gene3D" id="3.40.50.620">
    <property type="entry name" value="HUPs"/>
    <property type="match status" value="1"/>
</dbReference>
<dbReference type="PRINTS" id="PR01438">
    <property type="entry name" value="UNVRSLSTRESS"/>
</dbReference>
<dbReference type="InterPro" id="IPR006015">
    <property type="entry name" value="Universal_stress_UspA"/>
</dbReference>
<dbReference type="Proteomes" id="UP000199199">
    <property type="component" value="Unassembled WGS sequence"/>
</dbReference>
<sequence length="142" mass="15731">MISRILVPMDGSEMAERALEYALENHPDADVTVLHSVGGPTMMMGQAVALALEDDLEEAAHERAEPIFERAREIAARRDRTCDTIVEIGHPVRPIVERSENYDTVVLGSHGKHSEGVTRQFLVGNVAKMVFQRAPVPVTFVR</sequence>
<proteinExistence type="inferred from homology"/>
<evidence type="ECO:0000259" key="2">
    <source>
        <dbReference type="Pfam" id="PF00582"/>
    </source>
</evidence>
<name>A0A1I6TEH9_9EURY</name>
<dbReference type="EMBL" id="FOZS01000003">
    <property type="protein sequence ID" value="SFS87586.1"/>
    <property type="molecule type" value="Genomic_DNA"/>
</dbReference>
<dbReference type="AlphaFoldDB" id="A0A1I6TEH9"/>
<evidence type="ECO:0000313" key="4">
    <source>
        <dbReference type="Proteomes" id="UP000199199"/>
    </source>
</evidence>
<keyword evidence="4" id="KW-1185">Reference proteome</keyword>
<protein>
    <submittedName>
        <fullName evidence="3">Nucleotide-binding universal stress protein, UspA family</fullName>
    </submittedName>
</protein>